<accession>A0A9P8VYS6</accession>
<proteinExistence type="predicted"/>
<dbReference type="OrthoDB" id="5084676at2759"/>
<evidence type="ECO:0000313" key="2">
    <source>
        <dbReference type="EMBL" id="KAH6884210.1"/>
    </source>
</evidence>
<dbReference type="AlphaFoldDB" id="A0A9P8VYS6"/>
<evidence type="ECO:0000313" key="3">
    <source>
        <dbReference type="Proteomes" id="UP000777438"/>
    </source>
</evidence>
<name>A0A9P8VYS6_9HYPO</name>
<evidence type="ECO:0000256" key="1">
    <source>
        <dbReference type="SAM" id="SignalP"/>
    </source>
</evidence>
<feature type="chain" id="PRO_5040182085" evidence="1">
    <location>
        <begin position="17"/>
        <end position="236"/>
    </location>
</feature>
<dbReference type="EMBL" id="JAGPYM010000021">
    <property type="protein sequence ID" value="KAH6884210.1"/>
    <property type="molecule type" value="Genomic_DNA"/>
</dbReference>
<feature type="signal peptide" evidence="1">
    <location>
        <begin position="1"/>
        <end position="16"/>
    </location>
</feature>
<comment type="caution">
    <text evidence="2">The sequence shown here is derived from an EMBL/GenBank/DDBJ whole genome shotgun (WGS) entry which is preliminary data.</text>
</comment>
<keyword evidence="3" id="KW-1185">Reference proteome</keyword>
<keyword evidence="1" id="KW-0732">Signal</keyword>
<gene>
    <name evidence="2" type="ORF">B0T10DRAFT_579642</name>
</gene>
<organism evidence="2 3">
    <name type="scientific">Thelonectria olida</name>
    <dbReference type="NCBI Taxonomy" id="1576542"/>
    <lineage>
        <taxon>Eukaryota</taxon>
        <taxon>Fungi</taxon>
        <taxon>Dikarya</taxon>
        <taxon>Ascomycota</taxon>
        <taxon>Pezizomycotina</taxon>
        <taxon>Sordariomycetes</taxon>
        <taxon>Hypocreomycetidae</taxon>
        <taxon>Hypocreales</taxon>
        <taxon>Nectriaceae</taxon>
        <taxon>Thelonectria</taxon>
    </lineage>
</organism>
<sequence length="236" mass="25862">MMNFLLLLSLLGCIWASPTPPTHLSIFDNDSIPVVNQPDLKLFNFRAHTRGVGVEKRALDLAYILFDITFDGRNQGNYQSFLVRGELLITWQIPSPGTRNGVNPVDVAIAIGNPSIRPVAGSIRYVTNRYLNPLIGGSRDISRIDFARVSTTSNTVVVSVDTSIAASNQISVFNARSGLFADVYNPANGWFNLNLWNNGQIWGKISLGGRSLISGAWAPYQASISGRAKQKGRLRL</sequence>
<dbReference type="Proteomes" id="UP000777438">
    <property type="component" value="Unassembled WGS sequence"/>
</dbReference>
<protein>
    <submittedName>
        <fullName evidence="2">Uncharacterized protein</fullName>
    </submittedName>
</protein>
<reference evidence="2 3" key="1">
    <citation type="journal article" date="2021" name="Nat. Commun.">
        <title>Genetic determinants of endophytism in the Arabidopsis root mycobiome.</title>
        <authorList>
            <person name="Mesny F."/>
            <person name="Miyauchi S."/>
            <person name="Thiergart T."/>
            <person name="Pickel B."/>
            <person name="Atanasova L."/>
            <person name="Karlsson M."/>
            <person name="Huettel B."/>
            <person name="Barry K.W."/>
            <person name="Haridas S."/>
            <person name="Chen C."/>
            <person name="Bauer D."/>
            <person name="Andreopoulos W."/>
            <person name="Pangilinan J."/>
            <person name="LaButti K."/>
            <person name="Riley R."/>
            <person name="Lipzen A."/>
            <person name="Clum A."/>
            <person name="Drula E."/>
            <person name="Henrissat B."/>
            <person name="Kohler A."/>
            <person name="Grigoriev I.V."/>
            <person name="Martin F.M."/>
            <person name="Hacquard S."/>
        </authorList>
    </citation>
    <scope>NUCLEOTIDE SEQUENCE [LARGE SCALE GENOMIC DNA]</scope>
    <source>
        <strain evidence="2 3">MPI-CAGE-CH-0241</strain>
    </source>
</reference>